<organism evidence="2 3">
    <name type="scientific">Trichoderma longibrachiatum ATCC 18648</name>
    <dbReference type="NCBI Taxonomy" id="983965"/>
    <lineage>
        <taxon>Eukaryota</taxon>
        <taxon>Fungi</taxon>
        <taxon>Dikarya</taxon>
        <taxon>Ascomycota</taxon>
        <taxon>Pezizomycotina</taxon>
        <taxon>Sordariomycetes</taxon>
        <taxon>Hypocreomycetidae</taxon>
        <taxon>Hypocreales</taxon>
        <taxon>Hypocreaceae</taxon>
        <taxon>Trichoderma</taxon>
    </lineage>
</organism>
<proteinExistence type="predicted"/>
<evidence type="ECO:0000256" key="1">
    <source>
        <dbReference type="SAM" id="SignalP"/>
    </source>
</evidence>
<dbReference type="AlphaFoldDB" id="A0A2T4CBD5"/>
<feature type="chain" id="PRO_5015467996" evidence="1">
    <location>
        <begin position="24"/>
        <end position="112"/>
    </location>
</feature>
<feature type="signal peptide" evidence="1">
    <location>
        <begin position="1"/>
        <end position="23"/>
    </location>
</feature>
<accession>A0A2T4CBD5</accession>
<evidence type="ECO:0000313" key="2">
    <source>
        <dbReference type="EMBL" id="PTB78879.1"/>
    </source>
</evidence>
<dbReference type="OrthoDB" id="5359219at2759"/>
<protein>
    <submittedName>
        <fullName evidence="2">Uncharacterized protein</fullName>
    </submittedName>
</protein>
<dbReference type="Proteomes" id="UP000240760">
    <property type="component" value="Unassembled WGS sequence"/>
</dbReference>
<reference evidence="2 3" key="1">
    <citation type="submission" date="2016-07" db="EMBL/GenBank/DDBJ databases">
        <title>Multiple horizontal gene transfer events from other fungi enriched the ability of initially mycotrophic Trichoderma (Ascomycota) to feed on dead plant biomass.</title>
        <authorList>
            <consortium name="DOE Joint Genome Institute"/>
            <person name="Aerts A."/>
            <person name="Atanasova L."/>
            <person name="Chenthamara K."/>
            <person name="Zhang J."/>
            <person name="Grujic M."/>
            <person name="Henrissat B."/>
            <person name="Kuo A."/>
            <person name="Salamov A."/>
            <person name="Lipzen A."/>
            <person name="Labutti K."/>
            <person name="Barry K."/>
            <person name="Miao Y."/>
            <person name="Rahimi M.J."/>
            <person name="Shen Q."/>
            <person name="Grigoriev I.V."/>
            <person name="Kubicek C.P."/>
            <person name="Druzhinina I.S."/>
        </authorList>
    </citation>
    <scope>NUCLEOTIDE SEQUENCE [LARGE SCALE GENOMIC DNA]</scope>
    <source>
        <strain evidence="2 3">ATCC 18648</strain>
    </source>
</reference>
<keyword evidence="1" id="KW-0732">Signal</keyword>
<keyword evidence="3" id="KW-1185">Reference proteome</keyword>
<name>A0A2T4CBD5_TRILO</name>
<sequence length="112" mass="12048">MLFARDLIPTILALALSVSRAEASIAIGTGGGFNVMWVDGTDPCRWTRINDEGENPCGVHLANPLDGNGRKYVLQGCGGAIWLDNEDGSFNSNCHEAPANLNCKVHRSLLCY</sequence>
<dbReference type="EMBL" id="KZ679129">
    <property type="protein sequence ID" value="PTB78879.1"/>
    <property type="molecule type" value="Genomic_DNA"/>
</dbReference>
<evidence type="ECO:0000313" key="3">
    <source>
        <dbReference type="Proteomes" id="UP000240760"/>
    </source>
</evidence>
<gene>
    <name evidence="2" type="ORF">M440DRAFT_1400006</name>
</gene>